<dbReference type="InterPro" id="IPR036734">
    <property type="entry name" value="Neur_chan_lig-bd_sf"/>
</dbReference>
<dbReference type="Pfam" id="PF12248">
    <property type="entry name" value="Methyltransf_FA"/>
    <property type="match status" value="2"/>
</dbReference>
<dbReference type="Gene3D" id="2.70.170.10">
    <property type="entry name" value="Neurotransmitter-gated ion-channel ligand-binding domain"/>
    <property type="match status" value="1"/>
</dbReference>
<dbReference type="Proteomes" id="UP000007266">
    <property type="component" value="Linkage group 7"/>
</dbReference>
<feature type="transmembrane region" description="Helical" evidence="1">
    <location>
        <begin position="740"/>
        <end position="767"/>
    </location>
</feature>
<feature type="signal peptide" evidence="2">
    <location>
        <begin position="1"/>
        <end position="18"/>
    </location>
</feature>
<name>A0A139WFG7_TRICA</name>
<evidence type="ECO:0000256" key="2">
    <source>
        <dbReference type="SAM" id="SignalP"/>
    </source>
</evidence>
<sequence>MLKLFIILLLSVVSYTLSNSFKENLSDFSKCKHNYSSAEAGYKDFFNVLSTNKEEKERVLNLHFYVKTTKDAHILLVSSKFAVDGHNQSVYEIVIGANNNTQSIIRKKIKVDEKITVNTKNYVTEKEFRSFWIHANKYGVISVGLGGAEEAFMVWQDLNPLSIKKFSFGSYINTTAQWYFNCPTEARGELNEENTNTTLVCVLIFLFSGYATNAKFYHNITDFAKCKIYYSRSGSVYKDFFELNEEPQNGSLLDFHFSVMSPSDAHILLAPSSNLQKGDPVYEIVIGAGGNTFCDIRRMQKSGVKATVRVKGLLTALDPQSFWIHISEDGVIEVGKEGEELAFLSWIDPDPLPLKVFSFSTWPGIEAKWFFDCPREKNGTENSKMIEKPLTPLEKLRQDLLFYYDPYVRPVKNATTITTVGLKLGTNIVTLNEYKSVLQYSGTISLTWHDEKLHWNTSEYGDINTLHIFRREIWIPELFLFNAIAENGELLEDTMLTVNSTGHVKWITTININSWCSPDDLGRWPRDEHQCDIVLGFFNEFQNLQLAFNANESTFNCPYSSRWAILEVESFSNRGWQNSSVRNLNNFDPPGLTLHLKLRRTSNSYTIILFTPFFIVAVSLLTTFWVSPFGYLKLSLACLPLVVSSVVLLTLGILIPTHSQQVPNLVLLYSYSLVAIMLCIVIETFVINISRNQQSCALPHFVTKILLSVFLKMFLCLPAVKSSKQYGNLNDSLKSKESHQTMWIFLGVVIDRVAFFVYLGFVVYALCVTY</sequence>
<feature type="domain" description="Farnesoic acid O-methyl transferase" evidence="4">
    <location>
        <begin position="236"/>
        <end position="374"/>
    </location>
</feature>
<dbReference type="InterPro" id="IPR022041">
    <property type="entry name" value="Methyltransf_FA"/>
</dbReference>
<dbReference type="OMA" id="YRDFFMV"/>
<dbReference type="FunCoup" id="A0A139WFG7">
    <property type="interactions" value="5"/>
</dbReference>
<dbReference type="Gene3D" id="1.20.58.390">
    <property type="entry name" value="Neurotransmitter-gated ion-channel transmembrane domain"/>
    <property type="match status" value="1"/>
</dbReference>
<evidence type="ECO:0000313" key="5">
    <source>
        <dbReference type="EMBL" id="KYB26738.1"/>
    </source>
</evidence>
<dbReference type="AlphaFoldDB" id="A0A139WFG7"/>
<feature type="chain" id="PRO_5007299869" evidence="2">
    <location>
        <begin position="19"/>
        <end position="770"/>
    </location>
</feature>
<keyword evidence="2" id="KW-0732">Signal</keyword>
<evidence type="ECO:0000313" key="6">
    <source>
        <dbReference type="Proteomes" id="UP000007266"/>
    </source>
</evidence>
<dbReference type="STRING" id="7070.A0A139WFG7"/>
<keyword evidence="1" id="KW-0812">Transmembrane</keyword>
<dbReference type="CDD" id="cd18989">
    <property type="entry name" value="LGIC_ECD_cation"/>
    <property type="match status" value="1"/>
</dbReference>
<accession>A0A139WFG7</accession>
<dbReference type="InterPro" id="IPR038050">
    <property type="entry name" value="Neuro_actylchol_rec"/>
</dbReference>
<protein>
    <submittedName>
        <fullName evidence="5">Uncharacterized protein</fullName>
    </submittedName>
</protein>
<reference evidence="5 6" key="1">
    <citation type="journal article" date="2008" name="Nature">
        <title>The genome of the model beetle and pest Tribolium castaneum.</title>
        <authorList>
            <consortium name="Tribolium Genome Sequencing Consortium"/>
            <person name="Richards S."/>
            <person name="Gibbs R.A."/>
            <person name="Weinstock G.M."/>
            <person name="Brown S.J."/>
            <person name="Denell R."/>
            <person name="Beeman R.W."/>
            <person name="Gibbs R."/>
            <person name="Beeman R.W."/>
            <person name="Brown S.J."/>
            <person name="Bucher G."/>
            <person name="Friedrich M."/>
            <person name="Grimmelikhuijzen C.J."/>
            <person name="Klingler M."/>
            <person name="Lorenzen M."/>
            <person name="Richards S."/>
            <person name="Roth S."/>
            <person name="Schroder R."/>
            <person name="Tautz D."/>
            <person name="Zdobnov E.M."/>
            <person name="Muzny D."/>
            <person name="Gibbs R.A."/>
            <person name="Weinstock G.M."/>
            <person name="Attaway T."/>
            <person name="Bell S."/>
            <person name="Buhay C.J."/>
            <person name="Chandrabose M.N."/>
            <person name="Chavez D."/>
            <person name="Clerk-Blankenburg K.P."/>
            <person name="Cree A."/>
            <person name="Dao M."/>
            <person name="Davis C."/>
            <person name="Chacko J."/>
            <person name="Dinh H."/>
            <person name="Dugan-Rocha S."/>
            <person name="Fowler G."/>
            <person name="Garner T.T."/>
            <person name="Garnes J."/>
            <person name="Gnirke A."/>
            <person name="Hawes A."/>
            <person name="Hernandez J."/>
            <person name="Hines S."/>
            <person name="Holder M."/>
            <person name="Hume J."/>
            <person name="Jhangiani S.N."/>
            <person name="Joshi V."/>
            <person name="Khan Z.M."/>
            <person name="Jackson L."/>
            <person name="Kovar C."/>
            <person name="Kowis A."/>
            <person name="Lee S."/>
            <person name="Lewis L.R."/>
            <person name="Margolis J."/>
            <person name="Morgan M."/>
            <person name="Nazareth L.V."/>
            <person name="Nguyen N."/>
            <person name="Okwuonu G."/>
            <person name="Parker D."/>
            <person name="Richards S."/>
            <person name="Ruiz S.J."/>
            <person name="Santibanez J."/>
            <person name="Savard J."/>
            <person name="Scherer S.E."/>
            <person name="Schneider B."/>
            <person name="Sodergren E."/>
            <person name="Tautz D."/>
            <person name="Vattahil S."/>
            <person name="Villasana D."/>
            <person name="White C.S."/>
            <person name="Wright R."/>
            <person name="Park Y."/>
            <person name="Beeman R.W."/>
            <person name="Lord J."/>
            <person name="Oppert B."/>
            <person name="Lorenzen M."/>
            <person name="Brown S."/>
            <person name="Wang L."/>
            <person name="Savard J."/>
            <person name="Tautz D."/>
            <person name="Richards S."/>
            <person name="Weinstock G."/>
            <person name="Gibbs R.A."/>
            <person name="Liu Y."/>
            <person name="Worley K."/>
            <person name="Weinstock G."/>
            <person name="Elsik C.G."/>
            <person name="Reese J.T."/>
            <person name="Elhaik E."/>
            <person name="Landan G."/>
            <person name="Graur D."/>
            <person name="Arensburger P."/>
            <person name="Atkinson P."/>
            <person name="Beeman R.W."/>
            <person name="Beidler J."/>
            <person name="Brown S.J."/>
            <person name="Demuth J.P."/>
            <person name="Drury D.W."/>
            <person name="Du Y.Z."/>
            <person name="Fujiwara H."/>
            <person name="Lorenzen M."/>
            <person name="Maselli V."/>
            <person name="Osanai M."/>
            <person name="Park Y."/>
            <person name="Robertson H.M."/>
            <person name="Tu Z."/>
            <person name="Wang J.J."/>
            <person name="Wang S."/>
            <person name="Richards S."/>
            <person name="Song H."/>
            <person name="Zhang L."/>
            <person name="Sodergren E."/>
            <person name="Werner D."/>
            <person name="Stanke M."/>
            <person name="Morgenstern B."/>
            <person name="Solovyev V."/>
            <person name="Kosarev P."/>
            <person name="Brown G."/>
            <person name="Chen H.C."/>
            <person name="Ermolaeva O."/>
            <person name="Hlavina W."/>
            <person name="Kapustin Y."/>
            <person name="Kiryutin B."/>
            <person name="Kitts P."/>
            <person name="Maglott D."/>
            <person name="Pruitt K."/>
            <person name="Sapojnikov V."/>
            <person name="Souvorov A."/>
            <person name="Mackey A.J."/>
            <person name="Waterhouse R.M."/>
            <person name="Wyder S."/>
            <person name="Zdobnov E.M."/>
            <person name="Zdobnov E.M."/>
            <person name="Wyder S."/>
            <person name="Kriventseva E.V."/>
            <person name="Kadowaki T."/>
            <person name="Bork P."/>
            <person name="Aranda M."/>
            <person name="Bao R."/>
            <person name="Beermann A."/>
            <person name="Berns N."/>
            <person name="Bolognesi R."/>
            <person name="Bonneton F."/>
            <person name="Bopp D."/>
            <person name="Brown S.J."/>
            <person name="Bucher G."/>
            <person name="Butts T."/>
            <person name="Chaumot A."/>
            <person name="Denell R.E."/>
            <person name="Ferrier D.E."/>
            <person name="Friedrich M."/>
            <person name="Gordon C.M."/>
            <person name="Jindra M."/>
            <person name="Klingler M."/>
            <person name="Lan Q."/>
            <person name="Lattorff H.M."/>
            <person name="Laudet V."/>
            <person name="von Levetsow C."/>
            <person name="Liu Z."/>
            <person name="Lutz R."/>
            <person name="Lynch J.A."/>
            <person name="da Fonseca R.N."/>
            <person name="Posnien N."/>
            <person name="Reuter R."/>
            <person name="Roth S."/>
            <person name="Savard J."/>
            <person name="Schinko J.B."/>
            <person name="Schmitt C."/>
            <person name="Schoppmeier M."/>
            <person name="Schroder R."/>
            <person name="Shippy T.D."/>
            <person name="Simonnet F."/>
            <person name="Marques-Souza H."/>
            <person name="Tautz D."/>
            <person name="Tomoyasu Y."/>
            <person name="Trauner J."/>
            <person name="Van der Zee M."/>
            <person name="Vervoort M."/>
            <person name="Wittkopp N."/>
            <person name="Wimmer E.A."/>
            <person name="Yang X."/>
            <person name="Jones A.K."/>
            <person name="Sattelle D.B."/>
            <person name="Ebert P.R."/>
            <person name="Nelson D."/>
            <person name="Scott J.G."/>
            <person name="Beeman R.W."/>
            <person name="Muthukrishnan S."/>
            <person name="Kramer K.J."/>
            <person name="Arakane Y."/>
            <person name="Beeman R.W."/>
            <person name="Zhu Q."/>
            <person name="Hogenkamp D."/>
            <person name="Dixit R."/>
            <person name="Oppert B."/>
            <person name="Jiang H."/>
            <person name="Zou Z."/>
            <person name="Marshall J."/>
            <person name="Elpidina E."/>
            <person name="Vinokurov K."/>
            <person name="Oppert C."/>
            <person name="Zou Z."/>
            <person name="Evans J."/>
            <person name="Lu Z."/>
            <person name="Zhao P."/>
            <person name="Sumathipala N."/>
            <person name="Altincicek B."/>
            <person name="Vilcinskas A."/>
            <person name="Williams M."/>
            <person name="Hultmark D."/>
            <person name="Hetru C."/>
            <person name="Jiang H."/>
            <person name="Grimmelikhuijzen C.J."/>
            <person name="Hauser F."/>
            <person name="Cazzamali G."/>
            <person name="Williamson M."/>
            <person name="Park Y."/>
            <person name="Li B."/>
            <person name="Tanaka Y."/>
            <person name="Predel R."/>
            <person name="Neupert S."/>
            <person name="Schachtner J."/>
            <person name="Verleyen P."/>
            <person name="Raible F."/>
            <person name="Bork P."/>
            <person name="Friedrich M."/>
            <person name="Walden K.K."/>
            <person name="Robertson H.M."/>
            <person name="Angeli S."/>
            <person name="Foret S."/>
            <person name="Bucher G."/>
            <person name="Schuetz S."/>
            <person name="Maleszka R."/>
            <person name="Wimmer E.A."/>
            <person name="Beeman R.W."/>
            <person name="Lorenzen M."/>
            <person name="Tomoyasu Y."/>
            <person name="Miller S.C."/>
            <person name="Grossmann D."/>
            <person name="Bucher G."/>
        </authorList>
    </citation>
    <scope>NUCLEOTIDE SEQUENCE [LARGE SCALE GENOMIC DNA]</scope>
    <source>
        <strain evidence="5 6">Georgia GA2</strain>
    </source>
</reference>
<evidence type="ECO:0000256" key="1">
    <source>
        <dbReference type="SAM" id="Phobius"/>
    </source>
</evidence>
<evidence type="ECO:0000259" key="3">
    <source>
        <dbReference type="Pfam" id="PF02931"/>
    </source>
</evidence>
<dbReference type="GO" id="GO:0005230">
    <property type="term" value="F:extracellular ligand-gated monoatomic ion channel activity"/>
    <property type="evidence" value="ECO:0007669"/>
    <property type="project" value="InterPro"/>
</dbReference>
<dbReference type="InParanoid" id="A0A139WFG7"/>
<feature type="transmembrane region" description="Helical" evidence="1">
    <location>
        <begin position="634"/>
        <end position="655"/>
    </location>
</feature>
<keyword evidence="1" id="KW-0472">Membrane</keyword>
<feature type="domain" description="Farnesoic acid O-methyl transferase" evidence="4">
    <location>
        <begin position="51"/>
        <end position="183"/>
    </location>
</feature>
<gene>
    <name evidence="5" type="primary">AUGUSTUS-3.0.2_33650</name>
    <name evidence="5" type="ORF">TcasGA2_TC033650</name>
</gene>
<dbReference type="PANTHER" id="PTHR36695">
    <property type="entry name" value="AGAP008648-PA"/>
    <property type="match status" value="1"/>
</dbReference>
<dbReference type="EMBL" id="KQ971352">
    <property type="protein sequence ID" value="KYB26738.1"/>
    <property type="molecule type" value="Genomic_DNA"/>
</dbReference>
<keyword evidence="1" id="KW-1133">Transmembrane helix</keyword>
<evidence type="ECO:0000259" key="4">
    <source>
        <dbReference type="Pfam" id="PF12248"/>
    </source>
</evidence>
<reference evidence="5 6" key="2">
    <citation type="journal article" date="2010" name="Nucleic Acids Res.">
        <title>BeetleBase in 2010: revisions to provide comprehensive genomic information for Tribolium castaneum.</title>
        <authorList>
            <person name="Kim H.S."/>
            <person name="Murphy T."/>
            <person name="Xia J."/>
            <person name="Caragea D."/>
            <person name="Park Y."/>
            <person name="Beeman R.W."/>
            <person name="Lorenzen M.D."/>
            <person name="Butcher S."/>
            <person name="Manak J.R."/>
            <person name="Brown S.J."/>
        </authorList>
    </citation>
    <scope>GENOME REANNOTATION</scope>
    <source>
        <strain evidence="5 6">Georgia GA2</strain>
    </source>
</reference>
<dbReference type="InterPro" id="IPR006202">
    <property type="entry name" value="Neur_chan_lig-bd"/>
</dbReference>
<feature type="transmembrane region" description="Helical" evidence="1">
    <location>
        <begin position="605"/>
        <end position="627"/>
    </location>
</feature>
<feature type="transmembrane region" description="Helical" evidence="1">
    <location>
        <begin position="667"/>
        <end position="689"/>
    </location>
</feature>
<dbReference type="GO" id="GO:0016020">
    <property type="term" value="C:membrane"/>
    <property type="evidence" value="ECO:0007669"/>
    <property type="project" value="InterPro"/>
</dbReference>
<feature type="transmembrane region" description="Helical" evidence="1">
    <location>
        <begin position="701"/>
        <end position="720"/>
    </location>
</feature>
<dbReference type="SUPFAM" id="SSF63712">
    <property type="entry name" value="Nicotinic receptor ligand binding domain-like"/>
    <property type="match status" value="1"/>
</dbReference>
<dbReference type="PANTHER" id="PTHR36695:SF12">
    <property type="entry name" value="AGAP008648-PA"/>
    <property type="match status" value="1"/>
</dbReference>
<feature type="domain" description="Neurotransmitter-gated ion-channel ligand-binding" evidence="3">
    <location>
        <begin position="394"/>
        <end position="580"/>
    </location>
</feature>
<keyword evidence="6" id="KW-1185">Reference proteome</keyword>
<organism evidence="5 6">
    <name type="scientific">Tribolium castaneum</name>
    <name type="common">Red flour beetle</name>
    <dbReference type="NCBI Taxonomy" id="7070"/>
    <lineage>
        <taxon>Eukaryota</taxon>
        <taxon>Metazoa</taxon>
        <taxon>Ecdysozoa</taxon>
        <taxon>Arthropoda</taxon>
        <taxon>Hexapoda</taxon>
        <taxon>Insecta</taxon>
        <taxon>Pterygota</taxon>
        <taxon>Neoptera</taxon>
        <taxon>Endopterygota</taxon>
        <taxon>Coleoptera</taxon>
        <taxon>Polyphaga</taxon>
        <taxon>Cucujiformia</taxon>
        <taxon>Tenebrionidae</taxon>
        <taxon>Tenebrionidae incertae sedis</taxon>
        <taxon>Tribolium</taxon>
    </lineage>
</organism>
<proteinExistence type="predicted"/>
<dbReference type="Pfam" id="PF02931">
    <property type="entry name" value="Neur_chan_LBD"/>
    <property type="match status" value="1"/>
</dbReference>